<keyword evidence="2" id="KW-0238">DNA-binding</keyword>
<evidence type="ECO:0000256" key="2">
    <source>
        <dbReference type="ARBA" id="ARBA00023125"/>
    </source>
</evidence>
<evidence type="ECO:0000256" key="3">
    <source>
        <dbReference type="ARBA" id="ARBA00023163"/>
    </source>
</evidence>
<dbReference type="RefSeq" id="WP_100543182.1">
    <property type="nucleotide sequence ID" value="NZ_JBIWAD010000003.1"/>
</dbReference>
<evidence type="ECO:0000259" key="4">
    <source>
        <dbReference type="PROSITE" id="PS51000"/>
    </source>
</evidence>
<dbReference type="InterPro" id="IPR036390">
    <property type="entry name" value="WH_DNA-bd_sf"/>
</dbReference>
<dbReference type="InterPro" id="IPR014036">
    <property type="entry name" value="DeoR-like_C"/>
</dbReference>
<dbReference type="SUPFAM" id="SSF100950">
    <property type="entry name" value="NagB/RpiA/CoA transferase-like"/>
    <property type="match status" value="1"/>
</dbReference>
<dbReference type="InterPro" id="IPR050313">
    <property type="entry name" value="Carb_Metab_HTH_regulators"/>
</dbReference>
<dbReference type="InterPro" id="IPR036388">
    <property type="entry name" value="WH-like_DNA-bd_sf"/>
</dbReference>
<dbReference type="Gene3D" id="1.10.10.10">
    <property type="entry name" value="Winged helix-like DNA-binding domain superfamily/Winged helix DNA-binding domain"/>
    <property type="match status" value="1"/>
</dbReference>
<dbReference type="Gene3D" id="3.40.50.1360">
    <property type="match status" value="1"/>
</dbReference>
<proteinExistence type="predicted"/>
<dbReference type="Pfam" id="PF08220">
    <property type="entry name" value="HTH_DeoR"/>
    <property type="match status" value="1"/>
</dbReference>
<dbReference type="SUPFAM" id="SSF46785">
    <property type="entry name" value="Winged helix' DNA-binding domain"/>
    <property type="match status" value="1"/>
</dbReference>
<dbReference type="InterPro" id="IPR037171">
    <property type="entry name" value="NagB/RpiA_transferase-like"/>
</dbReference>
<dbReference type="Proteomes" id="UP000232101">
    <property type="component" value="Unassembled WGS sequence"/>
</dbReference>
<comment type="caution">
    <text evidence="5">The sequence shown here is derived from an EMBL/GenBank/DDBJ whole genome shotgun (WGS) entry which is preliminary data.</text>
</comment>
<organism evidence="5 6">
    <name type="scientific">Lysinibacillus xylanilyticus</name>
    <dbReference type="NCBI Taxonomy" id="582475"/>
    <lineage>
        <taxon>Bacteria</taxon>
        <taxon>Bacillati</taxon>
        <taxon>Bacillota</taxon>
        <taxon>Bacilli</taxon>
        <taxon>Bacillales</taxon>
        <taxon>Bacillaceae</taxon>
        <taxon>Lysinibacillus</taxon>
    </lineage>
</organism>
<dbReference type="InterPro" id="IPR018356">
    <property type="entry name" value="Tscrpt_reg_HTH_DeoR_CS"/>
</dbReference>
<dbReference type="GO" id="GO:0003677">
    <property type="term" value="F:DNA binding"/>
    <property type="evidence" value="ECO:0007669"/>
    <property type="project" value="UniProtKB-KW"/>
</dbReference>
<accession>A0A2M9Q6A8</accession>
<keyword evidence="3" id="KW-0804">Transcription</keyword>
<dbReference type="PRINTS" id="PR00037">
    <property type="entry name" value="HTHLACR"/>
</dbReference>
<dbReference type="PANTHER" id="PTHR30363">
    <property type="entry name" value="HTH-TYPE TRANSCRIPTIONAL REGULATOR SRLR-RELATED"/>
    <property type="match status" value="1"/>
</dbReference>
<evidence type="ECO:0000313" key="5">
    <source>
        <dbReference type="EMBL" id="PJO43611.1"/>
    </source>
</evidence>
<dbReference type="Pfam" id="PF00455">
    <property type="entry name" value="DeoRC"/>
    <property type="match status" value="1"/>
</dbReference>
<dbReference type="PROSITE" id="PS51000">
    <property type="entry name" value="HTH_DEOR_2"/>
    <property type="match status" value="1"/>
</dbReference>
<dbReference type="AlphaFoldDB" id="A0A2M9Q6A8"/>
<dbReference type="PROSITE" id="PS00894">
    <property type="entry name" value="HTH_DEOR_1"/>
    <property type="match status" value="1"/>
</dbReference>
<dbReference type="SMART" id="SM01134">
    <property type="entry name" value="DeoRC"/>
    <property type="match status" value="1"/>
</dbReference>
<dbReference type="GO" id="GO:0003700">
    <property type="term" value="F:DNA-binding transcription factor activity"/>
    <property type="evidence" value="ECO:0007669"/>
    <property type="project" value="InterPro"/>
</dbReference>
<dbReference type="EMBL" id="PHQY01000593">
    <property type="protein sequence ID" value="PJO43611.1"/>
    <property type="molecule type" value="Genomic_DNA"/>
</dbReference>
<protein>
    <submittedName>
        <fullName evidence="5">Transcriptional regulator</fullName>
    </submittedName>
</protein>
<feature type="domain" description="HTH deoR-type" evidence="4">
    <location>
        <begin position="3"/>
        <end position="58"/>
    </location>
</feature>
<dbReference type="InterPro" id="IPR001034">
    <property type="entry name" value="DeoR_HTH"/>
</dbReference>
<reference evidence="5 6" key="1">
    <citation type="submission" date="2017-11" db="EMBL/GenBank/DDBJ databases">
        <title>Bacterial isolate from king chilli rhizosphere.</title>
        <authorList>
            <person name="Takhelmayum P."/>
            <person name="Sarangthem I."/>
        </authorList>
    </citation>
    <scope>NUCLEOTIDE SEQUENCE [LARGE SCALE GENOMIC DNA]</scope>
    <source>
        <strain evidence="6">t26</strain>
    </source>
</reference>
<evidence type="ECO:0000256" key="1">
    <source>
        <dbReference type="ARBA" id="ARBA00023015"/>
    </source>
</evidence>
<name>A0A2M9Q6A8_9BACI</name>
<dbReference type="PANTHER" id="PTHR30363:SF51">
    <property type="entry name" value="HTH-TYPE TRANSCRIPTIONAL REPRESSOR GLCR"/>
    <property type="match status" value="1"/>
</dbReference>
<keyword evidence="1" id="KW-0805">Transcription regulation</keyword>
<sequence length="258" mass="29107">MYAIERQQLILQFVQKHKVVKLVTLTNEFNVSMETIRRDIQQLAQEKKIEKFYGGVKYIEPVEGLIDNRLHEQLPEKVAIAKACASLVQDGECIFIDSGTTTYQMTQFLLEKEKLTVITNSLPVAFDLIGSNIEVIIIGGKVRHSEKSVTSNDFLFRFDHLNINKAFICASGVSIEKGISDFSLEEAITRKQIINISQTVYVAADSSKFNKDVAIQVCPVNEVDMIITDYALSKDTINHFTDKGVQLKIVKTNIENTK</sequence>
<evidence type="ECO:0000313" key="6">
    <source>
        <dbReference type="Proteomes" id="UP000232101"/>
    </source>
</evidence>
<dbReference type="SMART" id="SM00420">
    <property type="entry name" value="HTH_DEOR"/>
    <property type="match status" value="1"/>
</dbReference>
<gene>
    <name evidence="5" type="ORF">CWD94_11410</name>
</gene>